<evidence type="ECO:0000313" key="11">
    <source>
        <dbReference type="Proteomes" id="UP001327560"/>
    </source>
</evidence>
<dbReference type="SUPFAM" id="SSF57903">
    <property type="entry name" value="FYVE/PHD zinc finger"/>
    <property type="match status" value="1"/>
</dbReference>
<dbReference type="InterPro" id="IPR000182">
    <property type="entry name" value="GNAT_dom"/>
</dbReference>
<dbReference type="GO" id="GO:0000977">
    <property type="term" value="F:RNA polymerase II transcription regulatory region sequence-specific DNA binding"/>
    <property type="evidence" value="ECO:0007669"/>
    <property type="project" value="TreeGrafter"/>
</dbReference>
<dbReference type="Pfam" id="PF23209">
    <property type="entry name" value="IDM1_C"/>
    <property type="match status" value="1"/>
</dbReference>
<dbReference type="GO" id="GO:0008270">
    <property type="term" value="F:zinc ion binding"/>
    <property type="evidence" value="ECO:0007669"/>
    <property type="project" value="UniProtKB-KW"/>
</dbReference>
<dbReference type="InterPro" id="IPR001965">
    <property type="entry name" value="Znf_PHD"/>
</dbReference>
<sequence length="977" mass="108649">MSMLILCDVNHVLMHGGVGGGVVEGLVGDVDKDGGLAGFKIKPSKRTRTMERSFLSARDGDSHSTHQHVSDFSLGDKRNTASTRYTPTSPLADARGLLATGLLEGLPVTYRFSGVSLKGFVKDVGYLCGCSMCKYTKVIAASKFAKHARLIANNQNDHIFLDSGISIYKLSKKLAGRTLGSLDEVIEEAIHLPPNMEQFEKWKASFPAESDRAIATNVDKTQHVDSKLDTQDHLMLSTLEKETPVVKEMGDTALQSMDDLPPCSTLINNFKRPLHFGSKRGVETVVGIASDNTKQRHNEVAGFKMHIQEKESSYLAPNMNQQTKVLKYAPSCYISDVKSLLSTGILEGISVVYKKDEGKLDGVISNLGYRCGCFSCKFSEVLSALAFEKHAGATSNNPNDYIFLKSGITMYKLVKNLKERQIKLGSLDKVLQEEFQIQPSIVHFENWKVLFMLNMDQKEIIRDVDEAQLNQPEMQIANHSVKRNGDLHQLIFKENGLPDGFKLTYCIKGETIKTGYKFGDGIMCDCCNQKMKPSVFEAHAGFPQRRQPYKNIYTSDGTTLHDLSIALFNSQNSILRRSRIWCTICGTGGELFCCDGCTKSFHKACLKLQGVSNGKRYCSRCIHHQCRSGSAFTSSGAIRSTKCRSRLILKAGTDEFLCCTLCKDASYILDVFGEKTIIFCTQCEREYHIGCLKDHGICDLKEVPVDCKWFCSGECDSTYAILQGLVNDGESSIPDELLSMLKSPMNDLADDLKADIHWQILNGNYVKDYSLLSKIVGVFHEELDPIVEDGEDFIAAMVHAKDAVGKLLEGVYCATITVKSVIVSAGMFRAFGQNVAELPLVVTCENYRGKGYFRVLYSIVEQILSRLDVKHLIVPTTKDVQSLWIDKLGFSEMMEEKLQAYLKDYPLIMFENTTILEKAIPRLCDMGALTLPGQRGGVELTKAEGGKVYHRHSHGKWRHGRSSIDGLKNLSKLSLNH</sequence>
<evidence type="ECO:0000256" key="7">
    <source>
        <dbReference type="SAM" id="MobiDB-lite"/>
    </source>
</evidence>
<dbReference type="EMBL" id="CP136896">
    <property type="protein sequence ID" value="WOL14880.1"/>
    <property type="molecule type" value="Genomic_DNA"/>
</dbReference>
<dbReference type="PROSITE" id="PS50016">
    <property type="entry name" value="ZF_PHD_2"/>
    <property type="match status" value="1"/>
</dbReference>
<name>A0AAQ3QNT7_9LILI</name>
<dbReference type="Gene3D" id="3.40.630.30">
    <property type="match status" value="1"/>
</dbReference>
<dbReference type="GO" id="GO:0016747">
    <property type="term" value="F:acyltransferase activity, transferring groups other than amino-acyl groups"/>
    <property type="evidence" value="ECO:0007669"/>
    <property type="project" value="InterPro"/>
</dbReference>
<keyword evidence="3 6" id="KW-0863">Zinc-finger</keyword>
<dbReference type="SMART" id="SM00249">
    <property type="entry name" value="PHD"/>
    <property type="match status" value="2"/>
</dbReference>
<keyword evidence="4" id="KW-0862">Zinc</keyword>
<gene>
    <name evidence="10" type="ORF">Cni_G23661</name>
</gene>
<dbReference type="PANTHER" id="PTHR47025:SF7">
    <property type="entry name" value="ACYL-COA N-ACYLTRANSFERASE WITH RING_FYVE_PHD-TYPE ZINC FINGER DOMAIN-CONTAINING PROTEIN"/>
    <property type="match status" value="1"/>
</dbReference>
<evidence type="ECO:0000259" key="8">
    <source>
        <dbReference type="PROSITE" id="PS50016"/>
    </source>
</evidence>
<evidence type="ECO:0000256" key="3">
    <source>
        <dbReference type="ARBA" id="ARBA00022771"/>
    </source>
</evidence>
<keyword evidence="2" id="KW-0479">Metal-binding</keyword>
<comment type="subcellular location">
    <subcellularLocation>
        <location evidence="1">Nucleus</location>
    </subcellularLocation>
</comment>
<dbReference type="GO" id="GO:0042393">
    <property type="term" value="F:histone binding"/>
    <property type="evidence" value="ECO:0007669"/>
    <property type="project" value="TreeGrafter"/>
</dbReference>
<dbReference type="InterPro" id="IPR056511">
    <property type="entry name" value="IDM1_C"/>
</dbReference>
<keyword evidence="5" id="KW-0539">Nucleus</keyword>
<organism evidence="10 11">
    <name type="scientific">Canna indica</name>
    <name type="common">Indian-shot</name>
    <dbReference type="NCBI Taxonomy" id="4628"/>
    <lineage>
        <taxon>Eukaryota</taxon>
        <taxon>Viridiplantae</taxon>
        <taxon>Streptophyta</taxon>
        <taxon>Embryophyta</taxon>
        <taxon>Tracheophyta</taxon>
        <taxon>Spermatophyta</taxon>
        <taxon>Magnoliopsida</taxon>
        <taxon>Liliopsida</taxon>
        <taxon>Zingiberales</taxon>
        <taxon>Cannaceae</taxon>
        <taxon>Canna</taxon>
    </lineage>
</organism>
<evidence type="ECO:0000256" key="6">
    <source>
        <dbReference type="PROSITE-ProRule" id="PRU00146"/>
    </source>
</evidence>
<dbReference type="GO" id="GO:0003682">
    <property type="term" value="F:chromatin binding"/>
    <property type="evidence" value="ECO:0007669"/>
    <property type="project" value="TreeGrafter"/>
</dbReference>
<dbReference type="GO" id="GO:0005634">
    <property type="term" value="C:nucleus"/>
    <property type="evidence" value="ECO:0007669"/>
    <property type="project" value="UniProtKB-SubCell"/>
</dbReference>
<dbReference type="InterPro" id="IPR016181">
    <property type="entry name" value="Acyl_CoA_acyltransferase"/>
</dbReference>
<protein>
    <submittedName>
        <fullName evidence="10">Uncharacterized protein</fullName>
    </submittedName>
</protein>
<keyword evidence="11" id="KW-1185">Reference proteome</keyword>
<dbReference type="PROSITE" id="PS51186">
    <property type="entry name" value="GNAT"/>
    <property type="match status" value="1"/>
</dbReference>
<dbReference type="Proteomes" id="UP001327560">
    <property type="component" value="Chromosome 7"/>
</dbReference>
<dbReference type="GO" id="GO:0045944">
    <property type="term" value="P:positive regulation of transcription by RNA polymerase II"/>
    <property type="evidence" value="ECO:0007669"/>
    <property type="project" value="TreeGrafter"/>
</dbReference>
<dbReference type="PANTHER" id="PTHR47025">
    <property type="entry name" value="AUTOIMMUNE REGULATOR"/>
    <property type="match status" value="1"/>
</dbReference>
<feature type="domain" description="N-acetyltransferase" evidence="9">
    <location>
        <begin position="773"/>
        <end position="908"/>
    </location>
</feature>
<evidence type="ECO:0000256" key="1">
    <source>
        <dbReference type="ARBA" id="ARBA00004123"/>
    </source>
</evidence>
<reference evidence="10 11" key="1">
    <citation type="submission" date="2023-10" db="EMBL/GenBank/DDBJ databases">
        <title>Chromosome-scale genome assembly provides insights into flower coloration mechanisms of Canna indica.</title>
        <authorList>
            <person name="Li C."/>
        </authorList>
    </citation>
    <scope>NUCLEOTIDE SEQUENCE [LARGE SCALE GENOMIC DNA]</scope>
    <source>
        <tissue evidence="10">Flower</tissue>
    </source>
</reference>
<feature type="domain" description="PHD-type" evidence="8">
    <location>
        <begin position="579"/>
        <end position="624"/>
    </location>
</feature>
<dbReference type="InterPro" id="IPR011011">
    <property type="entry name" value="Znf_FYVE_PHD"/>
</dbReference>
<evidence type="ECO:0000259" key="9">
    <source>
        <dbReference type="PROSITE" id="PS51186"/>
    </source>
</evidence>
<evidence type="ECO:0000256" key="4">
    <source>
        <dbReference type="ARBA" id="ARBA00022833"/>
    </source>
</evidence>
<dbReference type="Pfam" id="PF16135">
    <property type="entry name" value="TDBD"/>
    <property type="match status" value="3"/>
</dbReference>
<feature type="region of interest" description="Disordered" evidence="7">
    <location>
        <begin position="55"/>
        <end position="86"/>
    </location>
</feature>
<proteinExistence type="predicted"/>
<evidence type="ECO:0000256" key="5">
    <source>
        <dbReference type="ARBA" id="ARBA00023242"/>
    </source>
</evidence>
<dbReference type="Gene3D" id="3.30.40.10">
    <property type="entry name" value="Zinc/RING finger domain, C3HC4 (zinc finger)"/>
    <property type="match status" value="2"/>
</dbReference>
<evidence type="ECO:0000313" key="10">
    <source>
        <dbReference type="EMBL" id="WOL14880.1"/>
    </source>
</evidence>
<evidence type="ECO:0000256" key="2">
    <source>
        <dbReference type="ARBA" id="ARBA00022723"/>
    </source>
</evidence>
<dbReference type="InterPro" id="IPR013083">
    <property type="entry name" value="Znf_RING/FYVE/PHD"/>
</dbReference>
<dbReference type="InterPro" id="IPR019787">
    <property type="entry name" value="Znf_PHD-finger"/>
</dbReference>
<dbReference type="InterPro" id="IPR032308">
    <property type="entry name" value="TDBD"/>
</dbReference>
<accession>A0AAQ3QNT7</accession>
<dbReference type="SUPFAM" id="SSF55729">
    <property type="entry name" value="Acyl-CoA N-acyltransferases (Nat)"/>
    <property type="match status" value="1"/>
</dbReference>
<dbReference type="AlphaFoldDB" id="A0AAQ3QNT7"/>